<dbReference type="PANTHER" id="PTHR23346">
    <property type="entry name" value="TRANSLATIONAL ACTIVATOR GCN1-RELATED"/>
    <property type="match status" value="1"/>
</dbReference>
<keyword evidence="1" id="KW-0677">Repeat</keyword>
<dbReference type="InterPro" id="IPR024372">
    <property type="entry name" value="Ecm29_N"/>
</dbReference>
<dbReference type="GO" id="GO:0000502">
    <property type="term" value="C:proteasome complex"/>
    <property type="evidence" value="ECO:0007669"/>
    <property type="project" value="UniProtKB-KW"/>
</dbReference>
<dbReference type="GO" id="GO:0060090">
    <property type="term" value="F:molecular adaptor activity"/>
    <property type="evidence" value="ECO:0007669"/>
    <property type="project" value="InterPro"/>
</dbReference>
<dbReference type="EMBL" id="JXTC01000374">
    <property type="protein sequence ID" value="PON59552.1"/>
    <property type="molecule type" value="Genomic_DNA"/>
</dbReference>
<dbReference type="InterPro" id="IPR055444">
    <property type="entry name" value="ARM_ECM29"/>
</dbReference>
<evidence type="ECO:0000313" key="5">
    <source>
        <dbReference type="Proteomes" id="UP000237000"/>
    </source>
</evidence>
<evidence type="ECO:0000313" key="4">
    <source>
        <dbReference type="EMBL" id="PON59552.1"/>
    </source>
</evidence>
<dbReference type="PANTHER" id="PTHR23346:SF19">
    <property type="entry name" value="PROTEASOME ADAPTER AND SCAFFOLD PROTEIN ECM29"/>
    <property type="match status" value="1"/>
</dbReference>
<keyword evidence="5" id="KW-1185">Reference proteome</keyword>
<evidence type="ECO:0000259" key="3">
    <source>
        <dbReference type="Pfam" id="PF23702"/>
    </source>
</evidence>
<evidence type="ECO:0000259" key="2">
    <source>
        <dbReference type="Pfam" id="PF13001"/>
    </source>
</evidence>
<accession>A0A2P5CES9</accession>
<feature type="domain" description="ECM29 ARM-like repeats" evidence="3">
    <location>
        <begin position="289"/>
        <end position="385"/>
    </location>
</feature>
<dbReference type="InterPro" id="IPR011989">
    <property type="entry name" value="ARM-like"/>
</dbReference>
<gene>
    <name evidence="4" type="ORF">TorRG33x02_287660</name>
</gene>
<dbReference type="OrthoDB" id="16066at2759"/>
<organism evidence="4 5">
    <name type="scientific">Trema orientale</name>
    <name type="common">Charcoal tree</name>
    <name type="synonym">Celtis orientalis</name>
    <dbReference type="NCBI Taxonomy" id="63057"/>
    <lineage>
        <taxon>Eukaryota</taxon>
        <taxon>Viridiplantae</taxon>
        <taxon>Streptophyta</taxon>
        <taxon>Embryophyta</taxon>
        <taxon>Tracheophyta</taxon>
        <taxon>Spermatophyta</taxon>
        <taxon>Magnoliopsida</taxon>
        <taxon>eudicotyledons</taxon>
        <taxon>Gunneridae</taxon>
        <taxon>Pentapetalae</taxon>
        <taxon>rosids</taxon>
        <taxon>fabids</taxon>
        <taxon>Rosales</taxon>
        <taxon>Cannabaceae</taxon>
        <taxon>Trema</taxon>
    </lineage>
</organism>
<dbReference type="GO" id="GO:0036503">
    <property type="term" value="P:ERAD pathway"/>
    <property type="evidence" value="ECO:0007669"/>
    <property type="project" value="TreeGrafter"/>
</dbReference>
<dbReference type="AlphaFoldDB" id="A0A2P5CES9"/>
<sequence>MVLALIIGTLEPCKEPLFEVHENFGRLLGWVRKILLLSFRISIASLGYTAAKFRIFGRARVLIECLNNIALCPTIEDRRVWIPNSNKGFSIKSHFLNIKDFGDTPNFGPYNMGAPTPVLKDLETLLLKSSQEEQSEVRYCAVRWATYLFDSQHCPSQFICMLGAADSSLDIREMALEGLFLMKHDELSMSGKSDVRYPNLEAMLDYILRQQPKLLDSTEMREQRLLFPSRTYIVMIKFLLKCFESELEENRSVEESSTFQSAIQNMCLLVEHAMAFEGSIELHASASKTLIAIGSCIPEMIASRYAQKVSWIKQLLSHVDLDTRESAARLLGIASSTLPIAASSAIISELIASVSGIQKLRFETQHGALCAIGYVTADCMSRTPSIPEALFQNTLKFLVDVVNSETATLASVAMQALGHIALRVPLPALINDSNSIDILTFLNEKLMKLLSGDDIKAIQKIVIAIGHICVMETSTSRLNLVLDLIFSLCRSKVEDVLFAAGEALSFLWGGVPVTADVILKTNYSTLSMSSNFLMGDVNLSLSKYSANGTNTASEDCHSTIRDAITRKLFDNLLYSTRKEERCAGAVWLLSITMYCGHHPAIQKMLPEIQEAFSHLLGEQNELTQELASQGMSIVYELGDESMKKNLVNALLVEDSEVFQEGAIGEGLNGGKLSTYKELCNLANEMGQPDLIYRFMDLANHQASLNSKRGAAFGFSKIAKQAGDVLKPHLRLLIPRLVRYQYDPDKNVQDAMSHIWKSLVEDSKKTIDEHFDIIVDDLLMQCGSRLWRSREASCLALADIIQGRKFDQLSTE</sequence>
<proteinExistence type="predicted"/>
<dbReference type="GO" id="GO:0005634">
    <property type="term" value="C:nucleus"/>
    <property type="evidence" value="ECO:0007669"/>
    <property type="project" value="TreeGrafter"/>
</dbReference>
<dbReference type="GO" id="GO:0043248">
    <property type="term" value="P:proteasome assembly"/>
    <property type="evidence" value="ECO:0007669"/>
    <property type="project" value="InterPro"/>
</dbReference>
<reference evidence="5" key="1">
    <citation type="submission" date="2016-06" db="EMBL/GenBank/DDBJ databases">
        <title>Parallel loss of symbiosis genes in relatives of nitrogen-fixing non-legume Parasponia.</title>
        <authorList>
            <person name="Van Velzen R."/>
            <person name="Holmer R."/>
            <person name="Bu F."/>
            <person name="Rutten L."/>
            <person name="Van Zeijl A."/>
            <person name="Liu W."/>
            <person name="Santuari L."/>
            <person name="Cao Q."/>
            <person name="Sharma T."/>
            <person name="Shen D."/>
            <person name="Roswanjaya Y."/>
            <person name="Wardhani T."/>
            <person name="Kalhor M.S."/>
            <person name="Jansen J."/>
            <person name="Van den Hoogen J."/>
            <person name="Gungor B."/>
            <person name="Hartog M."/>
            <person name="Hontelez J."/>
            <person name="Verver J."/>
            <person name="Yang W.-C."/>
            <person name="Schijlen E."/>
            <person name="Repin R."/>
            <person name="Schilthuizen M."/>
            <person name="Schranz E."/>
            <person name="Heidstra R."/>
            <person name="Miyata K."/>
            <person name="Fedorova E."/>
            <person name="Kohlen W."/>
            <person name="Bisseling T."/>
            <person name="Smit S."/>
            <person name="Geurts R."/>
        </authorList>
    </citation>
    <scope>NUCLEOTIDE SEQUENCE [LARGE SCALE GENOMIC DNA]</scope>
    <source>
        <strain evidence="5">cv. RG33-2</strain>
    </source>
</reference>
<dbReference type="Gene3D" id="1.25.10.10">
    <property type="entry name" value="Leucine-rich Repeat Variant"/>
    <property type="match status" value="2"/>
</dbReference>
<name>A0A2P5CES9_TREOI</name>
<comment type="caution">
    <text evidence="4">The sequence shown here is derived from an EMBL/GenBank/DDBJ whole genome shotgun (WGS) entry which is preliminary data.</text>
</comment>
<dbReference type="Pfam" id="PF23702">
    <property type="entry name" value="ARM_ECM29"/>
    <property type="match status" value="1"/>
</dbReference>
<evidence type="ECO:0000256" key="1">
    <source>
        <dbReference type="ARBA" id="ARBA00022737"/>
    </source>
</evidence>
<dbReference type="STRING" id="63057.A0A2P5CES9"/>
<dbReference type="InterPro" id="IPR016024">
    <property type="entry name" value="ARM-type_fold"/>
</dbReference>
<dbReference type="InParanoid" id="A0A2P5CES9"/>
<keyword evidence="4" id="KW-0647">Proteasome</keyword>
<dbReference type="Proteomes" id="UP000237000">
    <property type="component" value="Unassembled WGS sequence"/>
</dbReference>
<feature type="domain" description="Proteasome component Ecm29 N-terminal" evidence="2">
    <location>
        <begin position="116"/>
        <end position="163"/>
    </location>
</feature>
<dbReference type="SUPFAM" id="SSF48371">
    <property type="entry name" value="ARM repeat"/>
    <property type="match status" value="1"/>
</dbReference>
<dbReference type="Pfam" id="PF13001">
    <property type="entry name" value="ECM29_N"/>
    <property type="match status" value="1"/>
</dbReference>
<dbReference type="GO" id="GO:0005737">
    <property type="term" value="C:cytoplasm"/>
    <property type="evidence" value="ECO:0007669"/>
    <property type="project" value="TreeGrafter"/>
</dbReference>
<protein>
    <submittedName>
        <fullName evidence="4">Proteasome component Ecm</fullName>
    </submittedName>
</protein>